<evidence type="ECO:0000313" key="26">
    <source>
        <dbReference type="EMBL" id="KAK7869164.1"/>
    </source>
</evidence>
<dbReference type="GO" id="GO:0006281">
    <property type="term" value="P:DNA repair"/>
    <property type="evidence" value="ECO:0007669"/>
    <property type="project" value="UniProtKB-KW"/>
</dbReference>
<comment type="similarity">
    <text evidence="5">Belongs to the ADP-ribosylglycohydrolase family.</text>
</comment>
<keyword evidence="27" id="KW-1185">Reference proteome</keyword>
<keyword evidence="14" id="KW-0496">Mitochondrion</keyword>
<feature type="binding site" evidence="25">
    <location>
        <position position="60"/>
    </location>
    <ligand>
        <name>Mg(2+)</name>
        <dbReference type="ChEBI" id="CHEBI:18420"/>
        <label>1</label>
    </ligand>
</feature>
<accession>A0AAN9VPX5</accession>
<name>A0AAN9VPX5_9ORTH</name>
<dbReference type="GO" id="GO:0005759">
    <property type="term" value="C:mitochondrial matrix"/>
    <property type="evidence" value="ECO:0007669"/>
    <property type="project" value="UniProtKB-SubCell"/>
</dbReference>
<keyword evidence="16" id="KW-0539">Nucleus</keyword>
<dbReference type="GO" id="GO:0140290">
    <property type="term" value="P:peptidyl-serine ADP-deribosylation"/>
    <property type="evidence" value="ECO:0007669"/>
    <property type="project" value="UniProtKB-ARBA"/>
</dbReference>
<dbReference type="PANTHER" id="PTHR16222">
    <property type="entry name" value="ADP-RIBOSYLGLYCOHYDROLASE"/>
    <property type="match status" value="1"/>
</dbReference>
<evidence type="ECO:0000256" key="3">
    <source>
        <dbReference type="ARBA" id="ARBA00004305"/>
    </source>
</evidence>
<evidence type="ECO:0000256" key="4">
    <source>
        <dbReference type="ARBA" id="ARBA00004496"/>
    </source>
</evidence>
<evidence type="ECO:0000256" key="8">
    <source>
        <dbReference type="ARBA" id="ARBA00022454"/>
    </source>
</evidence>
<dbReference type="Pfam" id="PF03747">
    <property type="entry name" value="ADP_ribosyl_GH"/>
    <property type="match status" value="1"/>
</dbReference>
<evidence type="ECO:0000256" key="20">
    <source>
        <dbReference type="ARBA" id="ARBA00042722"/>
    </source>
</evidence>
<evidence type="ECO:0000256" key="9">
    <source>
        <dbReference type="ARBA" id="ARBA00022490"/>
    </source>
</evidence>
<keyword evidence="12" id="KW-0378">Hydrolase</keyword>
<evidence type="ECO:0000256" key="18">
    <source>
        <dbReference type="ARBA" id="ARBA00042398"/>
    </source>
</evidence>
<dbReference type="PANTHER" id="PTHR16222:SF24">
    <property type="entry name" value="ADP-RIBOSYLHYDROLASE ARH3"/>
    <property type="match status" value="1"/>
</dbReference>
<evidence type="ECO:0000256" key="2">
    <source>
        <dbReference type="ARBA" id="ARBA00004286"/>
    </source>
</evidence>
<evidence type="ECO:0000256" key="17">
    <source>
        <dbReference type="ARBA" id="ARBA00041057"/>
    </source>
</evidence>
<proteinExistence type="inferred from homology"/>
<comment type="subcellular location">
    <subcellularLocation>
        <location evidence="2">Chromosome</location>
    </subcellularLocation>
    <subcellularLocation>
        <location evidence="4">Cytoplasm</location>
    </subcellularLocation>
    <subcellularLocation>
        <location evidence="3">Mitochondrion matrix</location>
    </subcellularLocation>
    <subcellularLocation>
        <location evidence="1">Nucleus</location>
    </subcellularLocation>
</comment>
<evidence type="ECO:0000256" key="23">
    <source>
        <dbReference type="ARBA" id="ARBA00043193"/>
    </source>
</evidence>
<evidence type="ECO:0000256" key="16">
    <source>
        <dbReference type="ARBA" id="ARBA00023242"/>
    </source>
</evidence>
<evidence type="ECO:0000256" key="15">
    <source>
        <dbReference type="ARBA" id="ARBA00023204"/>
    </source>
</evidence>
<keyword evidence="9" id="KW-0963">Cytoplasm</keyword>
<evidence type="ECO:0000256" key="11">
    <source>
        <dbReference type="ARBA" id="ARBA00022763"/>
    </source>
</evidence>
<dbReference type="InterPro" id="IPR050792">
    <property type="entry name" value="ADP-ribosylglycohydrolase"/>
</dbReference>
<evidence type="ECO:0000256" key="25">
    <source>
        <dbReference type="PIRSR" id="PIRSR605502-1"/>
    </source>
</evidence>
<keyword evidence="13 25" id="KW-0460">Magnesium</keyword>
<keyword evidence="10 25" id="KW-0479">Metal-binding</keyword>
<keyword evidence="8" id="KW-0158">Chromosome</keyword>
<dbReference type="EC" id="3.2.1.143" evidence="7"/>
<evidence type="ECO:0000256" key="19">
    <source>
        <dbReference type="ARBA" id="ARBA00042471"/>
    </source>
</evidence>
<dbReference type="Gene3D" id="1.10.4080.10">
    <property type="entry name" value="ADP-ribosylation/Crystallin J1"/>
    <property type="match status" value="1"/>
</dbReference>
<evidence type="ECO:0000256" key="13">
    <source>
        <dbReference type="ARBA" id="ARBA00022842"/>
    </source>
</evidence>
<reference evidence="26 27" key="1">
    <citation type="submission" date="2024-03" db="EMBL/GenBank/DDBJ databases">
        <title>The genome assembly and annotation of the cricket Gryllus longicercus Weissman &amp; Gray.</title>
        <authorList>
            <person name="Szrajer S."/>
            <person name="Gray D."/>
            <person name="Ylla G."/>
        </authorList>
    </citation>
    <scope>NUCLEOTIDE SEQUENCE [LARGE SCALE GENOMIC DNA]</scope>
    <source>
        <strain evidence="26">DAG 2021-001</strain>
        <tissue evidence="26">Whole body minus gut</tissue>
    </source>
</reference>
<feature type="binding site" evidence="25">
    <location>
        <position position="59"/>
    </location>
    <ligand>
        <name>Mg(2+)</name>
        <dbReference type="ChEBI" id="CHEBI:18420"/>
        <label>1</label>
    </ligand>
</feature>
<keyword evidence="11" id="KW-0227">DNA damage</keyword>
<protein>
    <recommendedName>
        <fullName evidence="17">ADP-ribosylhydrolase ARH3</fullName>
        <ecNumber evidence="7">3.2.1.143</ecNumber>
    </recommendedName>
    <alternativeName>
        <fullName evidence="18">ADP-ribose glycohydrolase ARH3</fullName>
    </alternativeName>
    <alternativeName>
        <fullName evidence="19">ADP-ribosylhydrolase 3</fullName>
    </alternativeName>
    <alternativeName>
        <fullName evidence="22">O-acetyl-ADP-ribose deacetylase ARH3</fullName>
    </alternativeName>
    <alternativeName>
        <fullName evidence="23">Poly(ADP-ribose) glycohydrolase ARH3</fullName>
    </alternativeName>
    <alternativeName>
        <fullName evidence="21">[Protein ADP-ribosylarginine] hydrolase-like protein 2</fullName>
    </alternativeName>
    <alternativeName>
        <fullName evidence="20">[Protein ADP-ribosylserine] hydrolase</fullName>
    </alternativeName>
</protein>
<sequence length="346" mass="37916">MKMDILMASKYRGCLLGALLGDCLGAPYEGESLVSKVVLQQYFDKLGGPYFKAPVKMYTDDTAMTKCLLNNILSNRGVEPRDLAKRFTVEYFNEPRRGYGQNVIDVFHKLRAEKFEDPFGPARAQFNGGGSYGNGGAMRIAPIALFYYKSLSDVIENAKVSTKVTHTNKKGVDGAVLQAVAICQSLQSNPEGKLNPQEFSDKLFNVMASVEKDEEGLGLDDPTPYQAQLRVVKDLLEKGDAASDEEVQMKLGTSVAALYSVPTAIFCFLRARTNIPEIETDNPFRRTLQYAISLGGDTDTIASMAGAIAGAFYGDSFIPENLKKHCESSQEISDLADSLYDLTKKA</sequence>
<dbReference type="Proteomes" id="UP001378592">
    <property type="component" value="Unassembled WGS sequence"/>
</dbReference>
<gene>
    <name evidence="26" type="ORF">R5R35_006619</name>
</gene>
<dbReference type="GO" id="GO:0046872">
    <property type="term" value="F:metal ion binding"/>
    <property type="evidence" value="ECO:0007669"/>
    <property type="project" value="UniProtKB-KW"/>
</dbReference>
<evidence type="ECO:0000256" key="10">
    <source>
        <dbReference type="ARBA" id="ARBA00022723"/>
    </source>
</evidence>
<dbReference type="GO" id="GO:0005634">
    <property type="term" value="C:nucleus"/>
    <property type="evidence" value="ECO:0007669"/>
    <property type="project" value="UniProtKB-SubCell"/>
</dbReference>
<evidence type="ECO:0000256" key="21">
    <source>
        <dbReference type="ARBA" id="ARBA00042850"/>
    </source>
</evidence>
<dbReference type="GO" id="GO:0005694">
    <property type="term" value="C:chromosome"/>
    <property type="evidence" value="ECO:0007669"/>
    <property type="project" value="UniProtKB-SubCell"/>
</dbReference>
<dbReference type="SUPFAM" id="SSF101478">
    <property type="entry name" value="ADP-ribosylglycohydrolase"/>
    <property type="match status" value="1"/>
</dbReference>
<dbReference type="EMBL" id="JAZDUA010000079">
    <property type="protein sequence ID" value="KAK7869164.1"/>
    <property type="molecule type" value="Genomic_DNA"/>
</dbReference>
<dbReference type="GO" id="GO:0004649">
    <property type="term" value="F:poly(ADP-ribose) glycohydrolase activity"/>
    <property type="evidence" value="ECO:0007669"/>
    <property type="project" value="UniProtKB-EC"/>
</dbReference>
<feature type="binding site" evidence="25">
    <location>
        <position position="300"/>
    </location>
    <ligand>
        <name>Mg(2+)</name>
        <dbReference type="ChEBI" id="CHEBI:18420"/>
        <label>1</label>
    </ligand>
</feature>
<comment type="catalytic activity">
    <reaction evidence="24">
        <text>alpha-NAD(+) + H2O = ADP-D-ribose + nicotinamide + H(+)</text>
        <dbReference type="Rhea" id="RHEA:68792"/>
        <dbReference type="ChEBI" id="CHEBI:15377"/>
        <dbReference type="ChEBI" id="CHEBI:15378"/>
        <dbReference type="ChEBI" id="CHEBI:17154"/>
        <dbReference type="ChEBI" id="CHEBI:57967"/>
        <dbReference type="ChEBI" id="CHEBI:77017"/>
    </reaction>
</comment>
<evidence type="ECO:0000256" key="6">
    <source>
        <dbReference type="ARBA" id="ARBA00011245"/>
    </source>
</evidence>
<dbReference type="FunFam" id="1.10.4080.10:FF:000001">
    <property type="entry name" value="ADP-ribose glycohydrolase ARH3"/>
    <property type="match status" value="1"/>
</dbReference>
<evidence type="ECO:0000256" key="14">
    <source>
        <dbReference type="ARBA" id="ARBA00023128"/>
    </source>
</evidence>
<feature type="binding site" evidence="25">
    <location>
        <position position="299"/>
    </location>
    <ligand>
        <name>Mg(2+)</name>
        <dbReference type="ChEBI" id="CHEBI:18420"/>
        <label>1</label>
    </ligand>
</feature>
<evidence type="ECO:0000313" key="27">
    <source>
        <dbReference type="Proteomes" id="UP001378592"/>
    </source>
</evidence>
<evidence type="ECO:0000256" key="1">
    <source>
        <dbReference type="ARBA" id="ARBA00004123"/>
    </source>
</evidence>
<comment type="cofactor">
    <cofactor evidence="25">
        <name>Mg(2+)</name>
        <dbReference type="ChEBI" id="CHEBI:18420"/>
    </cofactor>
    <text evidence="25">Binds 2 magnesium ions per subunit.</text>
</comment>
<comment type="subunit">
    <text evidence="6">Monomer.</text>
</comment>
<feature type="binding site" evidence="25">
    <location>
        <position position="61"/>
    </location>
    <ligand>
        <name>Mg(2+)</name>
        <dbReference type="ChEBI" id="CHEBI:18420"/>
        <label>1</label>
    </ligand>
</feature>
<evidence type="ECO:0000256" key="22">
    <source>
        <dbReference type="ARBA" id="ARBA00043187"/>
    </source>
</evidence>
<dbReference type="InterPro" id="IPR005502">
    <property type="entry name" value="Ribosyl_crysJ1"/>
</dbReference>
<comment type="caution">
    <text evidence="26">The sequence shown here is derived from an EMBL/GenBank/DDBJ whole genome shotgun (WGS) entry which is preliminary data.</text>
</comment>
<evidence type="ECO:0000256" key="5">
    <source>
        <dbReference type="ARBA" id="ARBA00010702"/>
    </source>
</evidence>
<keyword evidence="15" id="KW-0234">DNA repair</keyword>
<dbReference type="InterPro" id="IPR036705">
    <property type="entry name" value="Ribosyl_crysJ1_sf"/>
</dbReference>
<evidence type="ECO:0000256" key="12">
    <source>
        <dbReference type="ARBA" id="ARBA00022801"/>
    </source>
</evidence>
<evidence type="ECO:0000256" key="7">
    <source>
        <dbReference type="ARBA" id="ARBA00012255"/>
    </source>
</evidence>
<evidence type="ECO:0000256" key="24">
    <source>
        <dbReference type="ARBA" id="ARBA00049015"/>
    </source>
</evidence>
<dbReference type="AlphaFoldDB" id="A0AAN9VPX5"/>
<feature type="binding site" evidence="25">
    <location>
        <position position="297"/>
    </location>
    <ligand>
        <name>Mg(2+)</name>
        <dbReference type="ChEBI" id="CHEBI:18420"/>
        <label>1</label>
    </ligand>
</feature>
<organism evidence="26 27">
    <name type="scientific">Gryllus longicercus</name>
    <dbReference type="NCBI Taxonomy" id="2509291"/>
    <lineage>
        <taxon>Eukaryota</taxon>
        <taxon>Metazoa</taxon>
        <taxon>Ecdysozoa</taxon>
        <taxon>Arthropoda</taxon>
        <taxon>Hexapoda</taxon>
        <taxon>Insecta</taxon>
        <taxon>Pterygota</taxon>
        <taxon>Neoptera</taxon>
        <taxon>Polyneoptera</taxon>
        <taxon>Orthoptera</taxon>
        <taxon>Ensifera</taxon>
        <taxon>Gryllidea</taxon>
        <taxon>Grylloidea</taxon>
        <taxon>Gryllidae</taxon>
        <taxon>Gryllinae</taxon>
        <taxon>Gryllus</taxon>
    </lineage>
</organism>